<protein>
    <submittedName>
        <fullName evidence="1">Uncharacterized protein</fullName>
    </submittedName>
</protein>
<gene>
    <name evidence="1" type="ORF">Bxe_C1246</name>
</gene>
<proteinExistence type="predicted"/>
<sequence>MGESLSRPANRGIAGFDIADAGDQGGQSLARLVGFCRKSGIEFIVPAATHHGCRIATDSMSAGVSTHALAIAQLSDLGACSLPRPGQAISKLLRYQQLPFPTSV</sequence>
<evidence type="ECO:0000313" key="2">
    <source>
        <dbReference type="Proteomes" id="UP000001817"/>
    </source>
</evidence>
<reference evidence="1 2" key="1">
    <citation type="journal article" date="2006" name="Proc. Natl. Acad. Sci. U.S.A.">
        <title>Burkholderia xenovorans LB400 harbors a multi-replicon, 9.73-Mbp genome shaped for versatility.</title>
        <authorList>
            <person name="Chain P.S."/>
            <person name="Denef V.J."/>
            <person name="Konstantinidis K.T."/>
            <person name="Vergez L.M."/>
            <person name="Agullo L."/>
            <person name="Reyes V.L."/>
            <person name="Hauser L."/>
            <person name="Cordova M."/>
            <person name="Gomez L."/>
            <person name="Gonzalez M."/>
            <person name="Land M."/>
            <person name="Lao V."/>
            <person name="Larimer F."/>
            <person name="LiPuma J.J."/>
            <person name="Mahenthiralingam E."/>
            <person name="Malfatti S.A."/>
            <person name="Marx C.J."/>
            <person name="Parnell J.J."/>
            <person name="Ramette A."/>
            <person name="Richardson P."/>
            <person name="Seeger M."/>
            <person name="Smith D."/>
            <person name="Spilker T."/>
            <person name="Sul W.J."/>
            <person name="Tsoi T.V."/>
            <person name="Ulrich L.E."/>
            <person name="Zhulin I.B."/>
            <person name="Tiedje J.M."/>
        </authorList>
    </citation>
    <scope>NUCLEOTIDE SEQUENCE [LARGE SCALE GENOMIC DNA]</scope>
    <source>
        <strain evidence="1 2">LB400</strain>
    </source>
</reference>
<dbReference type="KEGG" id="bxe:Bxe_C1246"/>
<name>Q13FN3_PARXL</name>
<keyword evidence="2" id="KW-1185">Reference proteome</keyword>
<dbReference type="AlphaFoldDB" id="Q13FN3"/>
<dbReference type="EMBL" id="CP000272">
    <property type="protein sequence ID" value="ABE37106.1"/>
    <property type="molecule type" value="Genomic_DNA"/>
</dbReference>
<dbReference type="Proteomes" id="UP000001817">
    <property type="component" value="Chromosome 3"/>
</dbReference>
<organism evidence="1 2">
    <name type="scientific">Paraburkholderia xenovorans (strain LB400)</name>
    <dbReference type="NCBI Taxonomy" id="266265"/>
    <lineage>
        <taxon>Bacteria</taxon>
        <taxon>Pseudomonadati</taxon>
        <taxon>Pseudomonadota</taxon>
        <taxon>Betaproteobacteria</taxon>
        <taxon>Burkholderiales</taxon>
        <taxon>Burkholderiaceae</taxon>
        <taxon>Paraburkholderia</taxon>
    </lineage>
</organism>
<evidence type="ECO:0000313" key="1">
    <source>
        <dbReference type="EMBL" id="ABE37106.1"/>
    </source>
</evidence>
<accession>Q13FN3</accession>